<dbReference type="EMBL" id="JAINUF010000002">
    <property type="protein sequence ID" value="KAJ8373906.1"/>
    <property type="molecule type" value="Genomic_DNA"/>
</dbReference>
<dbReference type="Proteomes" id="UP001152622">
    <property type="component" value="Chromosome 2"/>
</dbReference>
<proteinExistence type="predicted"/>
<feature type="region of interest" description="Disordered" evidence="1">
    <location>
        <begin position="94"/>
        <end position="133"/>
    </location>
</feature>
<keyword evidence="3" id="KW-1185">Reference proteome</keyword>
<protein>
    <submittedName>
        <fullName evidence="2">Uncharacterized protein</fullName>
    </submittedName>
</protein>
<evidence type="ECO:0000313" key="3">
    <source>
        <dbReference type="Proteomes" id="UP001152622"/>
    </source>
</evidence>
<accession>A0A9Q1J833</accession>
<comment type="caution">
    <text evidence="2">The sequence shown here is derived from an EMBL/GenBank/DDBJ whole genome shotgun (WGS) entry which is preliminary data.</text>
</comment>
<feature type="region of interest" description="Disordered" evidence="1">
    <location>
        <begin position="1"/>
        <end position="54"/>
    </location>
</feature>
<dbReference type="AlphaFoldDB" id="A0A9Q1J833"/>
<evidence type="ECO:0000256" key="1">
    <source>
        <dbReference type="SAM" id="MobiDB-lite"/>
    </source>
</evidence>
<evidence type="ECO:0000313" key="2">
    <source>
        <dbReference type="EMBL" id="KAJ8373906.1"/>
    </source>
</evidence>
<organism evidence="2 3">
    <name type="scientific">Synaphobranchus kaupii</name>
    <name type="common">Kaup's arrowtooth eel</name>
    <dbReference type="NCBI Taxonomy" id="118154"/>
    <lineage>
        <taxon>Eukaryota</taxon>
        <taxon>Metazoa</taxon>
        <taxon>Chordata</taxon>
        <taxon>Craniata</taxon>
        <taxon>Vertebrata</taxon>
        <taxon>Euteleostomi</taxon>
        <taxon>Actinopterygii</taxon>
        <taxon>Neopterygii</taxon>
        <taxon>Teleostei</taxon>
        <taxon>Anguilliformes</taxon>
        <taxon>Synaphobranchidae</taxon>
        <taxon>Synaphobranchus</taxon>
    </lineage>
</organism>
<sequence>MGLQTLLTPGDFNERVENLRPRANPKAPPSEPGCGRAAGSLGGREPPSRRNTRKRAWRTRLMAERCSNAPSHACRAQARSAYCGRNVYLGPDVQTGRCGGRELTEDLGPGGLGAHRPPTPPPPHPETFSSDFFPFEPSEFTVLRHSE</sequence>
<name>A0A9Q1J833_SYNKA</name>
<reference evidence="2" key="1">
    <citation type="journal article" date="2023" name="Science">
        <title>Genome structures resolve the early diversification of teleost fishes.</title>
        <authorList>
            <person name="Parey E."/>
            <person name="Louis A."/>
            <person name="Montfort J."/>
            <person name="Bouchez O."/>
            <person name="Roques C."/>
            <person name="Iampietro C."/>
            <person name="Lluch J."/>
            <person name="Castinel A."/>
            <person name="Donnadieu C."/>
            <person name="Desvignes T."/>
            <person name="Floi Bucao C."/>
            <person name="Jouanno E."/>
            <person name="Wen M."/>
            <person name="Mejri S."/>
            <person name="Dirks R."/>
            <person name="Jansen H."/>
            <person name="Henkel C."/>
            <person name="Chen W.J."/>
            <person name="Zahm M."/>
            <person name="Cabau C."/>
            <person name="Klopp C."/>
            <person name="Thompson A.W."/>
            <person name="Robinson-Rechavi M."/>
            <person name="Braasch I."/>
            <person name="Lecointre G."/>
            <person name="Bobe J."/>
            <person name="Postlethwait J.H."/>
            <person name="Berthelot C."/>
            <person name="Roest Crollius H."/>
            <person name="Guiguen Y."/>
        </authorList>
    </citation>
    <scope>NUCLEOTIDE SEQUENCE</scope>
    <source>
        <strain evidence="2">WJC10195</strain>
    </source>
</reference>
<gene>
    <name evidence="2" type="ORF">SKAU_G00044860</name>
</gene>